<evidence type="ECO:0000313" key="7">
    <source>
        <dbReference type="Proteomes" id="UP000317371"/>
    </source>
</evidence>
<reference evidence="6 7" key="1">
    <citation type="submission" date="2019-06" db="EMBL/GenBank/DDBJ databases">
        <title>Genome sequence of Litorilinea aerophila BAA-2444.</title>
        <authorList>
            <person name="Maclea K.S."/>
            <person name="Maurais E.G."/>
            <person name="Iannazzi L.C."/>
        </authorList>
    </citation>
    <scope>NUCLEOTIDE SEQUENCE [LARGE SCALE GENOMIC DNA]</scope>
    <source>
        <strain evidence="6 7">ATCC BAA-2444</strain>
    </source>
</reference>
<dbReference type="GO" id="GO:1904680">
    <property type="term" value="F:peptide transmembrane transporter activity"/>
    <property type="evidence" value="ECO:0007669"/>
    <property type="project" value="TreeGrafter"/>
</dbReference>
<evidence type="ECO:0000259" key="5">
    <source>
        <dbReference type="Pfam" id="PF00496"/>
    </source>
</evidence>
<dbReference type="SUPFAM" id="SSF53850">
    <property type="entry name" value="Periplasmic binding protein-like II"/>
    <property type="match status" value="1"/>
</dbReference>
<accession>A0A540VD43</accession>
<dbReference type="PROSITE" id="PS51257">
    <property type="entry name" value="PROKAR_LIPOPROTEIN"/>
    <property type="match status" value="1"/>
</dbReference>
<feature type="signal peptide" evidence="4">
    <location>
        <begin position="1"/>
        <end position="37"/>
    </location>
</feature>
<dbReference type="OrthoDB" id="137511at2"/>
<dbReference type="CDD" id="cd08513">
    <property type="entry name" value="PBP2_thermophilic_Hb8_like"/>
    <property type="match status" value="1"/>
</dbReference>
<evidence type="ECO:0000256" key="3">
    <source>
        <dbReference type="ARBA" id="ARBA00022729"/>
    </source>
</evidence>
<feature type="chain" id="PRO_5021814528" evidence="4">
    <location>
        <begin position="38"/>
        <end position="597"/>
    </location>
</feature>
<dbReference type="Gene3D" id="3.90.76.10">
    <property type="entry name" value="Dipeptide-binding Protein, Domain 1"/>
    <property type="match status" value="1"/>
</dbReference>
<dbReference type="PANTHER" id="PTHR30290">
    <property type="entry name" value="PERIPLASMIC BINDING COMPONENT OF ABC TRANSPORTER"/>
    <property type="match status" value="1"/>
</dbReference>
<comment type="similarity">
    <text evidence="1">Belongs to the bacterial solute-binding protein 5 family.</text>
</comment>
<dbReference type="Gene3D" id="3.40.190.10">
    <property type="entry name" value="Periplasmic binding protein-like II"/>
    <property type="match status" value="1"/>
</dbReference>
<gene>
    <name evidence="6" type="ORF">FKZ61_15605</name>
</gene>
<dbReference type="GO" id="GO:0042597">
    <property type="term" value="C:periplasmic space"/>
    <property type="evidence" value="ECO:0007669"/>
    <property type="project" value="UniProtKB-ARBA"/>
</dbReference>
<dbReference type="InParanoid" id="A0A540VD43"/>
<name>A0A540VD43_9CHLR</name>
<dbReference type="EMBL" id="VIGC01000021">
    <property type="protein sequence ID" value="TQE94685.1"/>
    <property type="molecule type" value="Genomic_DNA"/>
</dbReference>
<sequence>MKEVVIVNKVNIRLLVAAAATLLLLVLAGCSAPAQQAAPAEQGEQAAPASAEGSAPAAQTASGEKVLILGLYQEPELLNPLIRTQTAANLVAGFVEEGLVDVDPDGEYYPVLAKEVPSVENGLVSEDGLTVRYNLLEDVVWSDGEPFTCDDVLFTWEVAVNPDSGAVNTTGFDKIASITCEDDHTAVVQFSEFYAPFKDIFTFVLPRHATGDPAQMQEWEFNWNPIGTGPFKLESWTSGDSLVFVANENYRGQPDKPHLDKLIVRIIPSREVGKALITSGEIHFLWDLTEADVPEFRDNPDITVNSAPGPGTERLVLNLADPTLDATDDPLNNPHPLLGDLRVRQAIQYGIDKQFIVDELLYGATTVGVSELSLGWAKCDIPPSEYNPDKARALLEEAGFIDQDGDGIRECHGCLYAEEGTPLRLKYQTTSGNQLREESQQLILEMMADIGIEFYIENVPSSELFGSWASGAFRKHGQFDVLMYTTSDSIDPHSQMDGYFHKDKMPTEANGGNGFNYSRWVNDIASEAIDRAGASPDPAVRKENYQIACEQIAAELPHIYLYDRAEIHLTRSNVKGYQVNVWSPHDQSWNAADWDIE</sequence>
<organism evidence="6 7">
    <name type="scientific">Litorilinea aerophila</name>
    <dbReference type="NCBI Taxonomy" id="1204385"/>
    <lineage>
        <taxon>Bacteria</taxon>
        <taxon>Bacillati</taxon>
        <taxon>Chloroflexota</taxon>
        <taxon>Caldilineae</taxon>
        <taxon>Caldilineales</taxon>
        <taxon>Caldilineaceae</taxon>
        <taxon>Litorilinea</taxon>
    </lineage>
</organism>
<dbReference type="PANTHER" id="PTHR30290:SF9">
    <property type="entry name" value="OLIGOPEPTIDE-BINDING PROTEIN APPA"/>
    <property type="match status" value="1"/>
</dbReference>
<dbReference type="AlphaFoldDB" id="A0A540VD43"/>
<dbReference type="Proteomes" id="UP000317371">
    <property type="component" value="Unassembled WGS sequence"/>
</dbReference>
<dbReference type="GO" id="GO:0015833">
    <property type="term" value="P:peptide transport"/>
    <property type="evidence" value="ECO:0007669"/>
    <property type="project" value="TreeGrafter"/>
</dbReference>
<comment type="caution">
    <text evidence="6">The sequence shown here is derived from an EMBL/GenBank/DDBJ whole genome shotgun (WGS) entry which is preliminary data.</text>
</comment>
<evidence type="ECO:0000256" key="1">
    <source>
        <dbReference type="ARBA" id="ARBA00005695"/>
    </source>
</evidence>
<evidence type="ECO:0000256" key="2">
    <source>
        <dbReference type="ARBA" id="ARBA00022448"/>
    </source>
</evidence>
<proteinExistence type="inferred from homology"/>
<dbReference type="PIRSF" id="PIRSF002741">
    <property type="entry name" value="MppA"/>
    <property type="match status" value="1"/>
</dbReference>
<dbReference type="Gene3D" id="3.10.105.10">
    <property type="entry name" value="Dipeptide-binding Protein, Domain 3"/>
    <property type="match status" value="1"/>
</dbReference>
<dbReference type="Pfam" id="PF00496">
    <property type="entry name" value="SBP_bac_5"/>
    <property type="match status" value="1"/>
</dbReference>
<dbReference type="GO" id="GO:0043190">
    <property type="term" value="C:ATP-binding cassette (ABC) transporter complex"/>
    <property type="evidence" value="ECO:0007669"/>
    <property type="project" value="InterPro"/>
</dbReference>
<feature type="domain" description="Solute-binding protein family 5" evidence="5">
    <location>
        <begin position="108"/>
        <end position="504"/>
    </location>
</feature>
<dbReference type="InterPro" id="IPR039424">
    <property type="entry name" value="SBP_5"/>
</dbReference>
<keyword evidence="2" id="KW-0813">Transport</keyword>
<keyword evidence="7" id="KW-1185">Reference proteome</keyword>
<evidence type="ECO:0000313" key="6">
    <source>
        <dbReference type="EMBL" id="TQE94685.1"/>
    </source>
</evidence>
<protein>
    <submittedName>
        <fullName evidence="6">Peptide ABC transporter substrate-binding protein</fullName>
    </submittedName>
</protein>
<dbReference type="InterPro" id="IPR000914">
    <property type="entry name" value="SBP_5_dom"/>
</dbReference>
<keyword evidence="3 4" id="KW-0732">Signal</keyword>
<dbReference type="InterPro" id="IPR030678">
    <property type="entry name" value="Peptide/Ni-bd"/>
</dbReference>
<evidence type="ECO:0000256" key="4">
    <source>
        <dbReference type="SAM" id="SignalP"/>
    </source>
</evidence>